<keyword evidence="2" id="KW-1185">Reference proteome</keyword>
<reference evidence="1 2" key="1">
    <citation type="submission" date="2020-08" db="EMBL/GenBank/DDBJ databases">
        <title>Genomic Encyclopedia of Type Strains, Phase III (KMG-III): the genomes of soil and plant-associated and newly described type strains.</title>
        <authorList>
            <person name="Whitman W."/>
        </authorList>
    </citation>
    <scope>NUCLEOTIDE SEQUENCE [LARGE SCALE GENOMIC DNA]</scope>
    <source>
        <strain evidence="1 2">CECT 3226</strain>
    </source>
</reference>
<comment type="caution">
    <text evidence="1">The sequence shown here is derived from an EMBL/GenBank/DDBJ whole genome shotgun (WGS) entry which is preliminary data.</text>
</comment>
<evidence type="ECO:0000313" key="1">
    <source>
        <dbReference type="EMBL" id="MBB5127432.1"/>
    </source>
</evidence>
<organism evidence="1 2">
    <name type="scientific">Streptomyces griseoloalbus</name>
    <dbReference type="NCBI Taxonomy" id="67303"/>
    <lineage>
        <taxon>Bacteria</taxon>
        <taxon>Bacillati</taxon>
        <taxon>Actinomycetota</taxon>
        <taxon>Actinomycetes</taxon>
        <taxon>Kitasatosporales</taxon>
        <taxon>Streptomycetaceae</taxon>
        <taxon>Streptomyces</taxon>
    </lineage>
</organism>
<protein>
    <submittedName>
        <fullName evidence="1">Uncharacterized protein</fullName>
    </submittedName>
</protein>
<evidence type="ECO:0000313" key="2">
    <source>
        <dbReference type="Proteomes" id="UP000568022"/>
    </source>
</evidence>
<dbReference type="Proteomes" id="UP000568022">
    <property type="component" value="Unassembled WGS sequence"/>
</dbReference>
<gene>
    <name evidence="1" type="ORF">FHS32_004180</name>
</gene>
<sequence length="74" mass="7925">MCSPAVPIAVIDVPSLLARWPNARLPARSGTFISTLLARSCHISVPSLERNARPGVDAVARQVAQPGPTARRKR</sequence>
<accession>A0A7W8BPX8</accession>
<name>A0A7W8BPX8_9ACTN</name>
<dbReference type="EMBL" id="JACHJE010000009">
    <property type="protein sequence ID" value="MBB5127432.1"/>
    <property type="molecule type" value="Genomic_DNA"/>
</dbReference>
<proteinExistence type="predicted"/>
<dbReference type="AlphaFoldDB" id="A0A7W8BPX8"/>